<dbReference type="EMBL" id="CXPG01000012">
    <property type="protein sequence ID" value="CTQ32131.1"/>
    <property type="molecule type" value="Genomic_DNA"/>
</dbReference>
<dbReference type="PANTHER" id="PTHR43737">
    <property type="entry name" value="BLL7424 PROTEIN"/>
    <property type="match status" value="1"/>
</dbReference>
<evidence type="ECO:0000313" key="2">
    <source>
        <dbReference type="EMBL" id="CTQ32131.1"/>
    </source>
</evidence>
<feature type="chain" id="PRO_5005807321" description="DUF1501 domain-containing protein" evidence="1">
    <location>
        <begin position="31"/>
        <end position="386"/>
    </location>
</feature>
<dbReference type="STRING" id="282197.SAMN04488517_10499"/>
<dbReference type="Proteomes" id="UP000048908">
    <property type="component" value="Unassembled WGS sequence"/>
</dbReference>
<dbReference type="PROSITE" id="PS51318">
    <property type="entry name" value="TAT"/>
    <property type="match status" value="1"/>
</dbReference>
<sequence>MSPTLDRRRFLSLLGCSAAAFPLMTPMSFAALPSDNRLVVVILRGAMDGLDALQPYGDPDLAGLRPDFDVGPAAGAIDLTGFHAMHPSLAPLRPLWQAGHLGFVQAVSTPYRDKRSHFDGQDILEAGTAGEVPPLTNRDGWLNRLLPLLPGATGRTAFAVGRDEMLILRGNAAHSSWAPDARLDLAPATADLLLHAYHDDPLFRENAEAALGFAGSSAEDEGRKTDALFAFAAAQLRQDARIAALSLGGWDSHRGQPRQIARGLDALAGGLLRLRADLGADWDRTMVIAMTEFGRTAFQNGTMGTDHGTGGTMILGGGALRGGQVWGDWPGLAESQLLDRRDVMPTRDVRAHAAWALHGLFGVERAALETTVFPDLDMGPSPGLLA</sequence>
<evidence type="ECO:0008006" key="4">
    <source>
        <dbReference type="Google" id="ProtNLM"/>
    </source>
</evidence>
<protein>
    <recommendedName>
        <fullName evidence="4">DUF1501 domain-containing protein</fullName>
    </recommendedName>
</protein>
<evidence type="ECO:0000256" key="1">
    <source>
        <dbReference type="SAM" id="SignalP"/>
    </source>
</evidence>
<accession>A0A0M6XPN4</accession>
<dbReference type="InterPro" id="IPR010869">
    <property type="entry name" value="DUF1501"/>
</dbReference>
<keyword evidence="1" id="KW-0732">Signal</keyword>
<feature type="signal peptide" evidence="1">
    <location>
        <begin position="1"/>
        <end position="30"/>
    </location>
</feature>
<name>A0A0M6XPN4_9RHOB</name>
<proteinExistence type="predicted"/>
<dbReference type="AlphaFoldDB" id="A0A0M6XPN4"/>
<evidence type="ECO:0000313" key="3">
    <source>
        <dbReference type="Proteomes" id="UP000048908"/>
    </source>
</evidence>
<dbReference type="OrthoDB" id="9779968at2"/>
<gene>
    <name evidence="2" type="ORF">JAN5088_00894</name>
</gene>
<dbReference type="PANTHER" id="PTHR43737:SF1">
    <property type="entry name" value="DUF1501 DOMAIN-CONTAINING PROTEIN"/>
    <property type="match status" value="1"/>
</dbReference>
<dbReference type="RefSeq" id="WP_055681579.1">
    <property type="nucleotide sequence ID" value="NZ_CXPG01000012.1"/>
</dbReference>
<keyword evidence="3" id="KW-1185">Reference proteome</keyword>
<dbReference type="InterPro" id="IPR006311">
    <property type="entry name" value="TAT_signal"/>
</dbReference>
<organism evidence="2 3">
    <name type="scientific">Jannaschia rubra</name>
    <dbReference type="NCBI Taxonomy" id="282197"/>
    <lineage>
        <taxon>Bacteria</taxon>
        <taxon>Pseudomonadati</taxon>
        <taxon>Pseudomonadota</taxon>
        <taxon>Alphaproteobacteria</taxon>
        <taxon>Rhodobacterales</taxon>
        <taxon>Roseobacteraceae</taxon>
        <taxon>Jannaschia</taxon>
    </lineage>
</organism>
<reference evidence="2 3" key="1">
    <citation type="submission" date="2015-07" db="EMBL/GenBank/DDBJ databases">
        <authorList>
            <person name="Noorani M."/>
        </authorList>
    </citation>
    <scope>NUCLEOTIDE SEQUENCE [LARGE SCALE GENOMIC DNA]</scope>
    <source>
        <strain evidence="2 3">CECT 5088</strain>
    </source>
</reference>
<dbReference type="Pfam" id="PF07394">
    <property type="entry name" value="DUF1501"/>
    <property type="match status" value="1"/>
</dbReference>